<feature type="region of interest" description="Disordered" evidence="6">
    <location>
        <begin position="483"/>
        <end position="683"/>
    </location>
</feature>
<comment type="subcellular location">
    <subcellularLocation>
        <location evidence="1">Nucleus</location>
    </subcellularLocation>
</comment>
<evidence type="ECO:0000256" key="5">
    <source>
        <dbReference type="ARBA" id="ARBA00023242"/>
    </source>
</evidence>
<dbReference type="Proteomes" id="UP000268014">
    <property type="component" value="Unassembled WGS sequence"/>
</dbReference>
<keyword evidence="8" id="KW-1185">Reference proteome</keyword>
<dbReference type="InterPro" id="IPR013907">
    <property type="entry name" value="Sds3"/>
</dbReference>
<keyword evidence="4" id="KW-0804">Transcription</keyword>
<dbReference type="PANTHER" id="PTHR21964">
    <property type="entry name" value="BREAST CANCER METASTASIS-SUPPRESSOR 1"/>
    <property type="match status" value="1"/>
</dbReference>
<keyword evidence="2" id="KW-0678">Repressor</keyword>
<name>A0A158QMN9_HAEPC</name>
<feature type="compositionally biased region" description="Polar residues" evidence="6">
    <location>
        <begin position="560"/>
        <end position="579"/>
    </location>
</feature>
<protein>
    <submittedName>
        <fullName evidence="9">C-type lectin domain-containing protein</fullName>
    </submittedName>
</protein>
<evidence type="ECO:0000256" key="2">
    <source>
        <dbReference type="ARBA" id="ARBA00022491"/>
    </source>
</evidence>
<keyword evidence="5" id="KW-0539">Nucleus</keyword>
<feature type="compositionally biased region" description="Basic and acidic residues" evidence="6">
    <location>
        <begin position="607"/>
        <end position="623"/>
    </location>
</feature>
<evidence type="ECO:0000256" key="4">
    <source>
        <dbReference type="ARBA" id="ARBA00023163"/>
    </source>
</evidence>
<dbReference type="GO" id="GO:0005654">
    <property type="term" value="C:nucleoplasm"/>
    <property type="evidence" value="ECO:0007669"/>
    <property type="project" value="UniProtKB-ARBA"/>
</dbReference>
<evidence type="ECO:0000313" key="7">
    <source>
        <dbReference type="EMBL" id="VDO36006.1"/>
    </source>
</evidence>
<evidence type="ECO:0000256" key="6">
    <source>
        <dbReference type="SAM" id="MobiDB-lite"/>
    </source>
</evidence>
<dbReference type="WBParaSite" id="HPLM_0000887901-mRNA-1">
    <property type="protein sequence ID" value="HPLM_0000887901-mRNA-1"/>
    <property type="gene ID" value="HPLM_0000887901"/>
</dbReference>
<feature type="compositionally biased region" description="Gly residues" evidence="6">
    <location>
        <begin position="646"/>
        <end position="659"/>
    </location>
</feature>
<feature type="compositionally biased region" description="Low complexity" evidence="6">
    <location>
        <begin position="364"/>
        <end position="385"/>
    </location>
</feature>
<organism evidence="9">
    <name type="scientific">Haemonchus placei</name>
    <name type="common">Barber's pole worm</name>
    <dbReference type="NCBI Taxonomy" id="6290"/>
    <lineage>
        <taxon>Eukaryota</taxon>
        <taxon>Metazoa</taxon>
        <taxon>Ecdysozoa</taxon>
        <taxon>Nematoda</taxon>
        <taxon>Chromadorea</taxon>
        <taxon>Rhabditida</taxon>
        <taxon>Rhabditina</taxon>
        <taxon>Rhabditomorpha</taxon>
        <taxon>Strongyloidea</taxon>
        <taxon>Trichostrongylidae</taxon>
        <taxon>Haemonchus</taxon>
    </lineage>
</organism>
<dbReference type="Pfam" id="PF08598">
    <property type="entry name" value="Sds3"/>
    <property type="match status" value="1"/>
</dbReference>
<evidence type="ECO:0000313" key="9">
    <source>
        <dbReference type="WBParaSite" id="HPLM_0000887901-mRNA-1"/>
    </source>
</evidence>
<dbReference type="SMART" id="SM01401">
    <property type="entry name" value="Sds3"/>
    <property type="match status" value="1"/>
</dbReference>
<feature type="region of interest" description="Disordered" evidence="6">
    <location>
        <begin position="397"/>
        <end position="419"/>
    </location>
</feature>
<dbReference type="STRING" id="6290.A0A158QMN9"/>
<dbReference type="GO" id="GO:0010468">
    <property type="term" value="P:regulation of gene expression"/>
    <property type="evidence" value="ECO:0007669"/>
    <property type="project" value="UniProtKB-ARBA"/>
</dbReference>
<reference evidence="9" key="1">
    <citation type="submission" date="2016-04" db="UniProtKB">
        <authorList>
            <consortium name="WormBaseParasite"/>
        </authorList>
    </citation>
    <scope>IDENTIFICATION</scope>
</reference>
<reference evidence="7 8" key="2">
    <citation type="submission" date="2018-11" db="EMBL/GenBank/DDBJ databases">
        <authorList>
            <consortium name="Pathogen Informatics"/>
        </authorList>
    </citation>
    <scope>NUCLEOTIDE SEQUENCE [LARGE SCALE GENOMIC DNA]</scope>
    <source>
        <strain evidence="7 8">MHpl1</strain>
    </source>
</reference>
<sequence length="683" mass="76262">MPISAFGFKHAYQTWASEERISELEKELQLVEAGQHPQFLEKLREFHQKQADELEMIDIMYEREKEEIERKYRMENAAIQRELKEREDDLVQALLLEVDDRIRFIEAEVAVLDVAGPACPTFSMNKKCLRRRPHDIATSIEKKKARAAAPAIIHLLPEHIIAEDVRLLAPAESIPSVVQHHKVSLDNGKLIYEGKTYQRGQALVVQTENYGAFAGMILSICEQYIQFRSTVPGTQALCGCTGIKVPSTDQIHCWEVLPRAASTWVDADETCQAVGGHLGHPDGNNSKEIIEYVQKNYTKPVLTNVIAGSAQAAIYAVICPNNSFYGLLPNTTAFSKYNSSNDNYTNHDEENISVNETYDDDNNNNDSGNNNNNDNNDNKNNSNNNEAHYEHVYKANGVKHSNNKELKKDPPIPAPKKTFMPNLDILDTKVHKLNPYEDEKSATILPPPATVSQPVFVPIPTKEPKEPEKEIVVEEKIVYLDPPRPETHDIETVLPKGDSPDFVPIVFERNGKPHRRKSQSPPTNSRKRSSSVRSEPAEDLLPNDPVPEETPKEPVADPFGSNSIRSSSPKSLSVFSDRTISPLKVKTRTPTRISSTPMSSVGTGSSEDPRFLEPRRTPKRSRDMPLTPNSPSLPRGNVSMRNPRGRMGGVVRAGGGGGTTPIEWKPWAAGSSSSDRQQFLSYD</sequence>
<keyword evidence="3" id="KW-0805">Transcription regulation</keyword>
<gene>
    <name evidence="7" type="ORF">HPLM_LOCUS8871</name>
</gene>
<evidence type="ECO:0000256" key="3">
    <source>
        <dbReference type="ARBA" id="ARBA00023015"/>
    </source>
</evidence>
<feature type="compositionally biased region" description="Polar residues" evidence="6">
    <location>
        <begin position="588"/>
        <end position="606"/>
    </location>
</feature>
<evidence type="ECO:0000256" key="1">
    <source>
        <dbReference type="ARBA" id="ARBA00004123"/>
    </source>
</evidence>
<feature type="compositionally biased region" description="Polar residues" evidence="6">
    <location>
        <begin position="670"/>
        <end position="683"/>
    </location>
</feature>
<dbReference type="AlphaFoldDB" id="A0A158QMN9"/>
<feature type="region of interest" description="Disordered" evidence="6">
    <location>
        <begin position="354"/>
        <end position="385"/>
    </location>
</feature>
<proteinExistence type="predicted"/>
<evidence type="ECO:0000313" key="8">
    <source>
        <dbReference type="Proteomes" id="UP000268014"/>
    </source>
</evidence>
<accession>A0A158QMN9</accession>
<dbReference type="OrthoDB" id="70376at2759"/>
<dbReference type="EMBL" id="UZAF01016946">
    <property type="protein sequence ID" value="VDO36006.1"/>
    <property type="molecule type" value="Genomic_DNA"/>
</dbReference>